<dbReference type="CDD" id="cd09632">
    <property type="entry name" value="PliI_like"/>
    <property type="match status" value="1"/>
</dbReference>
<dbReference type="Gene3D" id="2.40.128.460">
    <property type="entry name" value="Periplasmic lysozyme inhibitor of I-type lysozyme"/>
    <property type="match status" value="1"/>
</dbReference>
<dbReference type="EMBL" id="CP104205">
    <property type="protein sequence ID" value="UWX54969.1"/>
    <property type="molecule type" value="Genomic_DNA"/>
</dbReference>
<keyword evidence="2" id="KW-1185">Reference proteome</keyword>
<dbReference type="Pfam" id="PF16743">
    <property type="entry name" value="PliI"/>
    <property type="match status" value="1"/>
</dbReference>
<dbReference type="InterPro" id="IPR038643">
    <property type="entry name" value="PliI_sf"/>
</dbReference>
<reference evidence="1" key="1">
    <citation type="submission" date="2022-09" db="EMBL/GenBank/DDBJ databases">
        <title>Maribacter litopenaei sp. nov., isolated from the intestinal tract of the Pacific White Shrimp, Litopenaeus vannamei.</title>
        <authorList>
            <person name="Kim S.Y."/>
            <person name="Hwang C.Y."/>
        </authorList>
    </citation>
    <scope>NUCLEOTIDE SEQUENCE</scope>
    <source>
        <strain evidence="1">HL-LV01</strain>
    </source>
</reference>
<dbReference type="RefSeq" id="WP_260572821.1">
    <property type="nucleotide sequence ID" value="NZ_CP104205.1"/>
</dbReference>
<evidence type="ECO:0000313" key="1">
    <source>
        <dbReference type="EMBL" id="UWX54969.1"/>
    </source>
</evidence>
<evidence type="ECO:0000313" key="2">
    <source>
        <dbReference type="Proteomes" id="UP001059209"/>
    </source>
</evidence>
<protein>
    <submittedName>
        <fullName evidence="1">PliI family lysozyme inhibitor of I-type lysozyme</fullName>
    </submittedName>
</protein>
<dbReference type="InterPro" id="IPR031948">
    <property type="entry name" value="PliI"/>
</dbReference>
<proteinExistence type="predicted"/>
<name>A0ABY5Y8E6_9FLAO</name>
<organism evidence="1 2">
    <name type="scientific">Maribacter litopenaei</name>
    <dbReference type="NCBI Taxonomy" id="2976127"/>
    <lineage>
        <taxon>Bacteria</taxon>
        <taxon>Pseudomonadati</taxon>
        <taxon>Bacteroidota</taxon>
        <taxon>Flavobacteriia</taxon>
        <taxon>Flavobacteriales</taxon>
        <taxon>Flavobacteriaceae</taxon>
        <taxon>Maribacter</taxon>
    </lineage>
</organism>
<accession>A0ABY5Y8E6</accession>
<sequence length="206" mass="22473">MEISSEDEFVLSFFCNGGASLAGIYNKIEGSLDESQVDPTSFSKVLNLQGIGFNVSAAPKNKGNILSIYTFGLDGKDYNETFTITGEEVVDAEVEDLNSDGSPELLVFTQSKGSGSYCKVYAFSVNNMKSMSQVYFPPISENKNINQGYMGHDEFSLIENTLVHRFPIYKAGDTNAAPTGGTRQIGYKLVEGEAMRKLEVASVSEY</sequence>
<gene>
    <name evidence="1" type="ORF">NYZ99_19990</name>
</gene>
<dbReference type="Proteomes" id="UP001059209">
    <property type="component" value="Chromosome"/>
</dbReference>